<dbReference type="RefSeq" id="WP_097157236.1">
    <property type="nucleotide sequence ID" value="NZ_JBEPMQ010000013.1"/>
</dbReference>
<sequence length="70" mass="8240">MVYSFRVGPYARSVYLYGTESFQTVPTEYHQPVKEYAANNFSQYQIDEALRKGYITQQEYDETILLMPTV</sequence>
<dbReference type="AlphaFoldDB" id="A0A285CLC0"/>
<reference evidence="1 2" key="1">
    <citation type="submission" date="2017-08" db="EMBL/GenBank/DDBJ databases">
        <authorList>
            <person name="de Groot N.N."/>
        </authorList>
    </citation>
    <scope>NUCLEOTIDE SEQUENCE [LARGE SCALE GENOMIC DNA]</scope>
    <source>
        <strain evidence="1 2">JC228</strain>
    </source>
</reference>
<gene>
    <name evidence="1" type="ORF">SAMN05877753_10217</name>
</gene>
<evidence type="ECO:0000313" key="1">
    <source>
        <dbReference type="EMBL" id="SNX67813.1"/>
    </source>
</evidence>
<dbReference type="EMBL" id="OAOP01000002">
    <property type="protein sequence ID" value="SNX67813.1"/>
    <property type="molecule type" value="Genomic_DNA"/>
</dbReference>
<keyword evidence="2" id="KW-1185">Reference proteome</keyword>
<dbReference type="OrthoDB" id="2937657at2"/>
<evidence type="ECO:0000313" key="2">
    <source>
        <dbReference type="Proteomes" id="UP000219546"/>
    </source>
</evidence>
<accession>A0A285CLC0</accession>
<protein>
    <submittedName>
        <fullName evidence="1">Uncharacterized protein</fullName>
    </submittedName>
</protein>
<proteinExistence type="predicted"/>
<dbReference type="Proteomes" id="UP000219546">
    <property type="component" value="Unassembled WGS sequence"/>
</dbReference>
<name>A0A285CLC0_9BACI</name>
<organism evidence="1 2">
    <name type="scientific">Bacillus oleivorans</name>
    <dbReference type="NCBI Taxonomy" id="1448271"/>
    <lineage>
        <taxon>Bacteria</taxon>
        <taxon>Bacillati</taxon>
        <taxon>Bacillota</taxon>
        <taxon>Bacilli</taxon>
        <taxon>Bacillales</taxon>
        <taxon>Bacillaceae</taxon>
        <taxon>Bacillus</taxon>
    </lineage>
</organism>